<gene>
    <name evidence="1" type="ORF">SAMN05421639_10139</name>
</gene>
<proteinExistence type="predicted"/>
<protein>
    <submittedName>
        <fullName evidence="1">Uncharacterized protein</fullName>
    </submittedName>
</protein>
<accession>A0A1N7HTA5</accession>
<organism evidence="1 2">
    <name type="scientific">Chryseobacterium shigense</name>
    <dbReference type="NCBI Taxonomy" id="297244"/>
    <lineage>
        <taxon>Bacteria</taxon>
        <taxon>Pseudomonadati</taxon>
        <taxon>Bacteroidota</taxon>
        <taxon>Flavobacteriia</taxon>
        <taxon>Flavobacteriales</taxon>
        <taxon>Weeksellaceae</taxon>
        <taxon>Chryseobacterium group</taxon>
        <taxon>Chryseobacterium</taxon>
    </lineage>
</organism>
<keyword evidence="2" id="KW-1185">Reference proteome</keyword>
<dbReference type="EMBL" id="FTNY01000001">
    <property type="protein sequence ID" value="SIS27970.1"/>
    <property type="molecule type" value="Genomic_DNA"/>
</dbReference>
<name>A0A1N7HTA5_9FLAO</name>
<sequence length="36" mass="4140">MKKKPEHVFSLFISDILDMSIDPFGYCIDCFAENKG</sequence>
<dbReference type="Proteomes" id="UP000186373">
    <property type="component" value="Unassembled WGS sequence"/>
</dbReference>
<evidence type="ECO:0000313" key="1">
    <source>
        <dbReference type="EMBL" id="SIS27970.1"/>
    </source>
</evidence>
<reference evidence="2" key="1">
    <citation type="submission" date="2017-01" db="EMBL/GenBank/DDBJ databases">
        <authorList>
            <person name="Varghese N."/>
            <person name="Submissions S."/>
        </authorList>
    </citation>
    <scope>NUCLEOTIDE SEQUENCE [LARGE SCALE GENOMIC DNA]</scope>
    <source>
        <strain evidence="2">DSM 17126</strain>
    </source>
</reference>
<evidence type="ECO:0000313" key="2">
    <source>
        <dbReference type="Proteomes" id="UP000186373"/>
    </source>
</evidence>
<dbReference type="AlphaFoldDB" id="A0A1N7HTA5"/>